<keyword evidence="2" id="KW-0808">Transferase</keyword>
<dbReference type="Gene3D" id="3.40.630.30">
    <property type="match status" value="1"/>
</dbReference>
<organism evidence="2 3">
    <name type="scientific">Penicillium brasilianum</name>
    <dbReference type="NCBI Taxonomy" id="104259"/>
    <lineage>
        <taxon>Eukaryota</taxon>
        <taxon>Fungi</taxon>
        <taxon>Dikarya</taxon>
        <taxon>Ascomycota</taxon>
        <taxon>Pezizomycotina</taxon>
        <taxon>Eurotiomycetes</taxon>
        <taxon>Eurotiomycetidae</taxon>
        <taxon>Eurotiales</taxon>
        <taxon>Aspergillaceae</taxon>
        <taxon>Penicillium</taxon>
    </lineage>
</organism>
<comment type="caution">
    <text evidence="2">The sequence shown here is derived from an EMBL/GenBank/DDBJ whole genome shotgun (WGS) entry which is preliminary data.</text>
</comment>
<dbReference type="GO" id="GO:0016747">
    <property type="term" value="F:acyltransferase activity, transferring groups other than amino-acyl groups"/>
    <property type="evidence" value="ECO:0007669"/>
    <property type="project" value="InterPro"/>
</dbReference>
<dbReference type="PANTHER" id="PTHR43792:SF1">
    <property type="entry name" value="N-ACETYLTRANSFERASE DOMAIN-CONTAINING PROTEIN"/>
    <property type="match status" value="1"/>
</dbReference>
<dbReference type="Proteomes" id="UP000190744">
    <property type="component" value="Unassembled WGS sequence"/>
</dbReference>
<protein>
    <submittedName>
        <fullName evidence="2">N-acetyltransferase, GNAT family</fullName>
    </submittedName>
</protein>
<evidence type="ECO:0000313" key="3">
    <source>
        <dbReference type="Proteomes" id="UP000190744"/>
    </source>
</evidence>
<dbReference type="AlphaFoldDB" id="A0A1S9RBA8"/>
<reference evidence="3" key="1">
    <citation type="submission" date="2015-09" db="EMBL/GenBank/DDBJ databases">
        <authorList>
            <person name="Fill T.P."/>
            <person name="Baretta J.F."/>
            <person name="de Almeida L.G."/>
            <person name="Rocha M."/>
            <person name="de Souza D.H."/>
            <person name="Malavazi I."/>
            <person name="Cerdeira L.T."/>
            <person name="Hong H."/>
            <person name="Samborskyy M."/>
            <person name="de Vasconcelos A.T."/>
            <person name="Leadlay P."/>
            <person name="Rodrigues-Filho E."/>
        </authorList>
    </citation>
    <scope>NUCLEOTIDE SEQUENCE [LARGE SCALE GENOMIC DNA]</scope>
    <source>
        <strain evidence="3">LaBioMMi 136</strain>
    </source>
</reference>
<dbReference type="SUPFAM" id="SSF55729">
    <property type="entry name" value="Acyl-CoA N-acyltransferases (Nat)"/>
    <property type="match status" value="1"/>
</dbReference>
<dbReference type="InterPro" id="IPR051531">
    <property type="entry name" value="N-acetyltransferase"/>
</dbReference>
<evidence type="ECO:0000259" key="1">
    <source>
        <dbReference type="PROSITE" id="PS51186"/>
    </source>
</evidence>
<dbReference type="EMBL" id="LJBN01000210">
    <property type="protein sequence ID" value="OOQ82809.1"/>
    <property type="molecule type" value="Genomic_DNA"/>
</dbReference>
<gene>
    <name evidence="2" type="ORF">PEBR_37397</name>
</gene>
<evidence type="ECO:0000313" key="2">
    <source>
        <dbReference type="EMBL" id="OOQ82809.1"/>
    </source>
</evidence>
<feature type="domain" description="N-acetyltransferase" evidence="1">
    <location>
        <begin position="24"/>
        <end position="202"/>
    </location>
</feature>
<dbReference type="Pfam" id="PF13302">
    <property type="entry name" value="Acetyltransf_3"/>
    <property type="match status" value="1"/>
</dbReference>
<dbReference type="InterPro" id="IPR016181">
    <property type="entry name" value="Acyl_CoA_acyltransferase"/>
</dbReference>
<name>A0A1S9RBA8_PENBI</name>
<dbReference type="PROSITE" id="PS51186">
    <property type="entry name" value="GNAT"/>
    <property type="match status" value="1"/>
</dbReference>
<dbReference type="PANTHER" id="PTHR43792">
    <property type="entry name" value="GNAT FAMILY, PUTATIVE (AFU_ORTHOLOGUE AFUA_3G00765)-RELATED-RELATED"/>
    <property type="match status" value="1"/>
</dbReference>
<dbReference type="InterPro" id="IPR000182">
    <property type="entry name" value="GNAT_dom"/>
</dbReference>
<proteinExistence type="predicted"/>
<sequence>MELPNQPVYVTIPSINAPIESERLLLRPICDSDAAALLAIRGQPEVAKTNYPKEPFKSIEETREWMSSKIFLKGPADIIGRSFNFAILDKSISEPEEQLIGYVSVNTLDPCPEIGYSLLPESWGKGYATEALRMMLSKWWDLPRRDTGGSNESEERIYAICEKLNIGSVMVLRKCGFEVVSEFSFGSDELFIWALQKSQFIQH</sequence>
<accession>A0A1S9RBA8</accession>